<gene>
    <name evidence="2" type="ORF">SPSK_09933</name>
</gene>
<dbReference type="EMBL" id="AXCR01000007">
    <property type="protein sequence ID" value="KJR85908.1"/>
    <property type="molecule type" value="Genomic_DNA"/>
</dbReference>
<comment type="caution">
    <text evidence="2">The sequence shown here is derived from an EMBL/GenBank/DDBJ whole genome shotgun (WGS) entry which is preliminary data.</text>
</comment>
<proteinExistence type="predicted"/>
<dbReference type="RefSeq" id="XP_016588584.1">
    <property type="nucleotide sequence ID" value="XM_016736500.1"/>
</dbReference>
<keyword evidence="1" id="KW-0812">Transmembrane</keyword>
<reference evidence="2 3" key="2">
    <citation type="journal article" date="2015" name="Eukaryot. Cell">
        <title>Asexual propagation of a virulent clone complex in a human and feline outbreak of sporotrichosis.</title>
        <authorList>
            <person name="Teixeira Mde M."/>
            <person name="Rodrigues A.M."/>
            <person name="Tsui C.K."/>
            <person name="de Almeida L.G."/>
            <person name="Van Diepeningen A.D."/>
            <person name="van den Ende B.G."/>
            <person name="Fernandes G.F."/>
            <person name="Kano R."/>
            <person name="Hamelin R.C."/>
            <person name="Lopes-Bezerra L.M."/>
            <person name="Vasconcelos A.T."/>
            <person name="de Hoog S."/>
            <person name="de Camargo Z.P."/>
            <person name="Felipe M.S."/>
        </authorList>
    </citation>
    <scope>NUCLEOTIDE SEQUENCE [LARGE SCALE GENOMIC DNA]</scope>
    <source>
        <strain evidence="2 3">1099-18</strain>
    </source>
</reference>
<name>A0A0F2M887_SPOSC</name>
<reference evidence="2 3" key="1">
    <citation type="journal article" date="2014" name="BMC Genomics">
        <title>Comparative genomics of the major fungal agents of human and animal Sporotrichosis: Sporothrix schenckii and Sporothrix brasiliensis.</title>
        <authorList>
            <person name="Teixeira M.M."/>
            <person name="de Almeida L.G."/>
            <person name="Kubitschek-Barreira P."/>
            <person name="Alves F.L."/>
            <person name="Kioshima E.S."/>
            <person name="Abadio A.K."/>
            <person name="Fernandes L."/>
            <person name="Derengowski L.S."/>
            <person name="Ferreira K.S."/>
            <person name="Souza R.C."/>
            <person name="Ruiz J.C."/>
            <person name="de Andrade N.C."/>
            <person name="Paes H.C."/>
            <person name="Nicola A.M."/>
            <person name="Albuquerque P."/>
            <person name="Gerber A.L."/>
            <person name="Martins V.P."/>
            <person name="Peconick L.D."/>
            <person name="Neto A.V."/>
            <person name="Chaucanez C.B."/>
            <person name="Silva P.A."/>
            <person name="Cunha O.L."/>
            <person name="de Oliveira F.F."/>
            <person name="dos Santos T.C."/>
            <person name="Barros A.L."/>
            <person name="Soares M.A."/>
            <person name="de Oliveira L.M."/>
            <person name="Marini M.M."/>
            <person name="Villalobos-Duno H."/>
            <person name="Cunha M.M."/>
            <person name="de Hoog S."/>
            <person name="da Silveira J.F."/>
            <person name="Henrissat B."/>
            <person name="Nino-Vega G.A."/>
            <person name="Cisalpino P.S."/>
            <person name="Mora-Montes H.M."/>
            <person name="Almeida S.R."/>
            <person name="Stajich J.E."/>
            <person name="Lopes-Bezerra L.M."/>
            <person name="Vasconcelos A.T."/>
            <person name="Felipe M.S."/>
        </authorList>
    </citation>
    <scope>NUCLEOTIDE SEQUENCE [LARGE SCALE GENOMIC DNA]</scope>
    <source>
        <strain evidence="2 3">1099-18</strain>
    </source>
</reference>
<keyword evidence="1" id="KW-0472">Membrane</keyword>
<evidence type="ECO:0000313" key="3">
    <source>
        <dbReference type="Proteomes" id="UP000033710"/>
    </source>
</evidence>
<protein>
    <submittedName>
        <fullName evidence="2">Uncharacterized protein</fullName>
    </submittedName>
</protein>
<dbReference type="GeneID" id="27671777"/>
<dbReference type="KEGG" id="ssck:SPSK_09933"/>
<dbReference type="AlphaFoldDB" id="A0A0F2M887"/>
<keyword evidence="1" id="KW-1133">Transmembrane helix</keyword>
<dbReference type="VEuPathDB" id="FungiDB:SPSK_09933"/>
<feature type="transmembrane region" description="Helical" evidence="1">
    <location>
        <begin position="43"/>
        <end position="65"/>
    </location>
</feature>
<dbReference type="Proteomes" id="UP000033710">
    <property type="component" value="Unassembled WGS sequence"/>
</dbReference>
<evidence type="ECO:0000313" key="2">
    <source>
        <dbReference type="EMBL" id="KJR85908.1"/>
    </source>
</evidence>
<evidence type="ECO:0000256" key="1">
    <source>
        <dbReference type="SAM" id="Phobius"/>
    </source>
</evidence>
<organism evidence="2 3">
    <name type="scientific">Sporothrix schenckii 1099-18</name>
    <dbReference type="NCBI Taxonomy" id="1397361"/>
    <lineage>
        <taxon>Eukaryota</taxon>
        <taxon>Fungi</taxon>
        <taxon>Dikarya</taxon>
        <taxon>Ascomycota</taxon>
        <taxon>Pezizomycotina</taxon>
        <taxon>Sordariomycetes</taxon>
        <taxon>Sordariomycetidae</taxon>
        <taxon>Ophiostomatales</taxon>
        <taxon>Ophiostomataceae</taxon>
        <taxon>Sporothrix</taxon>
    </lineage>
</organism>
<accession>A0A0F2M887</accession>
<sequence>MSGRTACTDALCSWDLVKKGRLLSGETERDAPRSQTHFHIEHLGALAFSVLALFWLRLSLIFIDFSFSFQDGLDRVVEDGASPLHPGHIANTGLHLTEGSWVGLAERDVDGRSLAWPELGLVVRTPSRAAATEAGS</sequence>